<feature type="compositionally biased region" description="Basic and acidic residues" evidence="1">
    <location>
        <begin position="414"/>
        <end position="425"/>
    </location>
</feature>
<reference evidence="2 3" key="1">
    <citation type="submission" date="2016-10" db="EMBL/GenBank/DDBJ databases">
        <title>Genome sequence of the ascomycete fungus Penicillium subrubescens.</title>
        <authorList>
            <person name="De Vries R.P."/>
            <person name="Peng M."/>
            <person name="Dilokpimol A."/>
            <person name="Hilden K."/>
            <person name="Makela M.R."/>
            <person name="Grigoriev I."/>
            <person name="Riley R."/>
            <person name="Granchi Z."/>
        </authorList>
    </citation>
    <scope>NUCLEOTIDE SEQUENCE [LARGE SCALE GENOMIC DNA]</scope>
    <source>
        <strain evidence="2 3">CBS 132785</strain>
    </source>
</reference>
<protein>
    <submittedName>
        <fullName evidence="2">Uncharacterized protein</fullName>
    </submittedName>
</protein>
<feature type="region of interest" description="Disordered" evidence="1">
    <location>
        <begin position="175"/>
        <end position="218"/>
    </location>
</feature>
<feature type="compositionally biased region" description="Basic and acidic residues" evidence="1">
    <location>
        <begin position="198"/>
        <end position="218"/>
    </location>
</feature>
<gene>
    <name evidence="2" type="ORF">PENSUB_10271</name>
</gene>
<feature type="region of interest" description="Disordered" evidence="1">
    <location>
        <begin position="19"/>
        <end position="131"/>
    </location>
</feature>
<feature type="compositionally biased region" description="Polar residues" evidence="1">
    <location>
        <begin position="69"/>
        <end position="81"/>
    </location>
</feature>
<sequence>METGAEELIHQWLANVPEGATSQPDYESLNAADLEPNGGLSTALEPTDTGPAIRWPKINKRPRDDNADHGQQGQQDSTGNQYEKRPRRKTRDDKYEYKRPSFSRQRTSQPHKARVQRSRKNRKHTMNDAFHATNVARDRLTLRNTMNMGIFSKGKASSPIKLRDVPDSAFSEAQFLSHKERGQPGTGTGKGTTLDESPLQKKPDGKHTHPRVSHYDFHEPPKLRRTETYIGDNVNPSVQFSQGDQWHPSGSNGVVPTLPAAGPTTPDRLEHIPGKAHDINSPLRRSVQEPPSPTPYTWSVSDRHGSQRSREVEDRLLKILHVGLSPQKSGHQDEPVDSMNGHFNIQNLKSLLESRKACWQPEASLGLHSLGGVSIHKTPEFFSGLSGTLQSPTKGSASQLKRSDAVSKSKNRAGPREASPDDVFRHSWHNQSPSHEVDVSKKVPLLSEPRLRAPVHQRLAGLDVGDDDIFFQKLDEAYCATFEPDGTKINPLNEDLVECNKGIVLLWDAPSVLCRLYFKFNFRNLDK</sequence>
<dbReference type="Proteomes" id="UP000186955">
    <property type="component" value="Unassembled WGS sequence"/>
</dbReference>
<feature type="compositionally biased region" description="Basic and acidic residues" evidence="1">
    <location>
        <begin position="90"/>
        <end position="99"/>
    </location>
</feature>
<keyword evidence="3" id="KW-1185">Reference proteome</keyword>
<dbReference type="EMBL" id="MNBE01000695">
    <property type="protein sequence ID" value="OKO97477.1"/>
    <property type="molecule type" value="Genomic_DNA"/>
</dbReference>
<dbReference type="STRING" id="1316194.A0A1Q5TB98"/>
<proteinExistence type="predicted"/>
<evidence type="ECO:0000313" key="3">
    <source>
        <dbReference type="Proteomes" id="UP000186955"/>
    </source>
</evidence>
<feature type="compositionally biased region" description="Basic and acidic residues" evidence="1">
    <location>
        <begin position="267"/>
        <end position="278"/>
    </location>
</feature>
<feature type="compositionally biased region" description="Basic and acidic residues" evidence="1">
    <location>
        <begin position="301"/>
        <end position="310"/>
    </location>
</feature>
<name>A0A1Q5TB98_9EURO</name>
<evidence type="ECO:0000256" key="1">
    <source>
        <dbReference type="SAM" id="MobiDB-lite"/>
    </source>
</evidence>
<accession>A0A1Q5TB98</accession>
<feature type="compositionally biased region" description="Basic residues" evidence="1">
    <location>
        <begin position="109"/>
        <end position="124"/>
    </location>
</feature>
<dbReference type="AlphaFoldDB" id="A0A1Q5TB98"/>
<feature type="region of interest" description="Disordered" evidence="1">
    <location>
        <begin position="260"/>
        <end position="310"/>
    </location>
</feature>
<feature type="compositionally biased region" description="Polar residues" evidence="1">
    <location>
        <begin position="386"/>
        <end position="400"/>
    </location>
</feature>
<feature type="region of interest" description="Disordered" evidence="1">
    <location>
        <begin position="386"/>
        <end position="431"/>
    </location>
</feature>
<organism evidence="2 3">
    <name type="scientific">Penicillium subrubescens</name>
    <dbReference type="NCBI Taxonomy" id="1316194"/>
    <lineage>
        <taxon>Eukaryota</taxon>
        <taxon>Fungi</taxon>
        <taxon>Dikarya</taxon>
        <taxon>Ascomycota</taxon>
        <taxon>Pezizomycotina</taxon>
        <taxon>Eurotiomycetes</taxon>
        <taxon>Eurotiomycetidae</taxon>
        <taxon>Eurotiales</taxon>
        <taxon>Aspergillaceae</taxon>
        <taxon>Penicillium</taxon>
    </lineage>
</organism>
<evidence type="ECO:0000313" key="2">
    <source>
        <dbReference type="EMBL" id="OKO97477.1"/>
    </source>
</evidence>
<comment type="caution">
    <text evidence="2">The sequence shown here is derived from an EMBL/GenBank/DDBJ whole genome shotgun (WGS) entry which is preliminary data.</text>
</comment>